<accession>A0A0F5JL42</accession>
<dbReference type="EMBL" id="AQHW01000009">
    <property type="protein sequence ID" value="KKB58439.1"/>
    <property type="molecule type" value="Genomic_DNA"/>
</dbReference>
<comment type="caution">
    <text evidence="1">The sequence shown here is derived from an EMBL/GenBank/DDBJ whole genome shotgun (WGS) entry which is preliminary data.</text>
</comment>
<dbReference type="STRING" id="1203610.HMPREF1536_01316"/>
<sequence length="82" mass="9753">MVEEEKIIFCGETNEFIRLIYPLLSSRKWKVNGTSKLKKFLRAIDEVVRIRYDKKKDYLKFDSLVAAVKEYIDKNFPNDAFS</sequence>
<reference evidence="1 2" key="1">
    <citation type="submission" date="2013-04" db="EMBL/GenBank/DDBJ databases">
        <title>The Genome Sequence of Parabacteroides gordonii DSM 23371.</title>
        <authorList>
            <consortium name="The Broad Institute Genomics Platform"/>
            <person name="Earl A."/>
            <person name="Ward D."/>
            <person name="Feldgarden M."/>
            <person name="Gevers D."/>
            <person name="Martens E."/>
            <person name="Sakamoto M."/>
            <person name="Benno Y."/>
            <person name="Suzuki N."/>
            <person name="Matsunaga N."/>
            <person name="Koshihara K."/>
            <person name="Seki M."/>
            <person name="Komiya H."/>
            <person name="Walker B."/>
            <person name="Young S."/>
            <person name="Zeng Q."/>
            <person name="Gargeya S."/>
            <person name="Fitzgerald M."/>
            <person name="Haas B."/>
            <person name="Abouelleil A."/>
            <person name="Allen A.W."/>
            <person name="Alvarado L."/>
            <person name="Arachchi H.M."/>
            <person name="Berlin A.M."/>
            <person name="Chapman S.B."/>
            <person name="Gainer-Dewar J."/>
            <person name="Goldberg J."/>
            <person name="Griggs A."/>
            <person name="Gujja S."/>
            <person name="Hansen M."/>
            <person name="Howarth C."/>
            <person name="Imamovic A."/>
            <person name="Ireland A."/>
            <person name="Larimer J."/>
            <person name="McCowan C."/>
            <person name="Murphy C."/>
            <person name="Pearson M."/>
            <person name="Poon T.W."/>
            <person name="Priest M."/>
            <person name="Roberts A."/>
            <person name="Saif S."/>
            <person name="Shea T."/>
            <person name="Sisk P."/>
            <person name="Sykes S."/>
            <person name="Wortman J."/>
            <person name="Nusbaum C."/>
            <person name="Birren B."/>
        </authorList>
    </citation>
    <scope>NUCLEOTIDE SEQUENCE [LARGE SCALE GENOMIC DNA]</scope>
    <source>
        <strain evidence="1 2">MS-1</strain>
    </source>
</reference>
<evidence type="ECO:0000313" key="2">
    <source>
        <dbReference type="Proteomes" id="UP000033035"/>
    </source>
</evidence>
<gene>
    <name evidence="1" type="ORF">HMPREF1536_01316</name>
</gene>
<dbReference type="PATRIC" id="fig|1203610.3.peg.1344"/>
<dbReference type="Proteomes" id="UP000033035">
    <property type="component" value="Unassembled WGS sequence"/>
</dbReference>
<evidence type="ECO:0000313" key="1">
    <source>
        <dbReference type="EMBL" id="KKB58439.1"/>
    </source>
</evidence>
<dbReference type="HOGENOM" id="CLU_2555174_0_0_10"/>
<protein>
    <submittedName>
        <fullName evidence="1">Uncharacterized protein</fullName>
    </submittedName>
</protein>
<keyword evidence="2" id="KW-1185">Reference proteome</keyword>
<proteinExistence type="predicted"/>
<dbReference type="RefSeq" id="WP_052349801.1">
    <property type="nucleotide sequence ID" value="NZ_AUAE01000012.1"/>
</dbReference>
<organism evidence="1 2">
    <name type="scientific">Parabacteroides gordonii MS-1 = DSM 23371</name>
    <dbReference type="NCBI Taxonomy" id="1203610"/>
    <lineage>
        <taxon>Bacteria</taxon>
        <taxon>Pseudomonadati</taxon>
        <taxon>Bacteroidota</taxon>
        <taxon>Bacteroidia</taxon>
        <taxon>Bacteroidales</taxon>
        <taxon>Tannerellaceae</taxon>
        <taxon>Parabacteroides</taxon>
    </lineage>
</organism>
<name>A0A0F5JL42_9BACT</name>
<dbReference type="AlphaFoldDB" id="A0A0F5JL42"/>